<keyword evidence="6" id="KW-0547">Nucleotide-binding</keyword>
<keyword evidence="2" id="KW-1277">Toxin-antitoxin system</keyword>
<dbReference type="GO" id="GO:0016779">
    <property type="term" value="F:nucleotidyltransferase activity"/>
    <property type="evidence" value="ECO:0007669"/>
    <property type="project" value="UniProtKB-KW"/>
</dbReference>
<proteinExistence type="inferred from homology"/>
<evidence type="ECO:0000256" key="7">
    <source>
        <dbReference type="ARBA" id="ARBA00022840"/>
    </source>
</evidence>
<comment type="caution">
    <text evidence="11">The sequence shown here is derived from an EMBL/GenBank/DDBJ whole genome shotgun (WGS) entry which is preliminary data.</text>
</comment>
<evidence type="ECO:0000256" key="6">
    <source>
        <dbReference type="ARBA" id="ARBA00022741"/>
    </source>
</evidence>
<dbReference type="RefSeq" id="WP_104411932.1">
    <property type="nucleotide sequence ID" value="NZ_PTIW01000006.1"/>
</dbReference>
<dbReference type="PANTHER" id="PTHR33571">
    <property type="entry name" value="SSL8005 PROTEIN"/>
    <property type="match status" value="1"/>
</dbReference>
<evidence type="ECO:0000256" key="1">
    <source>
        <dbReference type="ARBA" id="ARBA00001946"/>
    </source>
</evidence>
<evidence type="ECO:0000256" key="3">
    <source>
        <dbReference type="ARBA" id="ARBA00022679"/>
    </source>
</evidence>
<dbReference type="Gene3D" id="3.30.460.10">
    <property type="entry name" value="Beta Polymerase, domain 2"/>
    <property type="match status" value="1"/>
</dbReference>
<keyword evidence="3" id="KW-0808">Transferase</keyword>
<dbReference type="InterPro" id="IPR043519">
    <property type="entry name" value="NT_sf"/>
</dbReference>
<dbReference type="PANTHER" id="PTHR33571:SF14">
    <property type="entry name" value="PROTEIN ADENYLYLTRANSFERASE MJ0435-RELATED"/>
    <property type="match status" value="1"/>
</dbReference>
<keyword evidence="8" id="KW-0460">Magnesium</keyword>
<evidence type="ECO:0000256" key="9">
    <source>
        <dbReference type="ARBA" id="ARBA00038276"/>
    </source>
</evidence>
<comment type="cofactor">
    <cofactor evidence="1">
        <name>Mg(2+)</name>
        <dbReference type="ChEBI" id="CHEBI:18420"/>
    </cofactor>
</comment>
<evidence type="ECO:0000259" key="10">
    <source>
        <dbReference type="Pfam" id="PF01909"/>
    </source>
</evidence>
<keyword evidence="5" id="KW-0479">Metal-binding</keyword>
<dbReference type="Proteomes" id="UP000239861">
    <property type="component" value="Unassembled WGS sequence"/>
</dbReference>
<dbReference type="GO" id="GO:0005524">
    <property type="term" value="F:ATP binding"/>
    <property type="evidence" value="ECO:0007669"/>
    <property type="project" value="UniProtKB-KW"/>
</dbReference>
<dbReference type="EMBL" id="PTIW01000006">
    <property type="protein sequence ID" value="PPK61922.1"/>
    <property type="molecule type" value="Genomic_DNA"/>
</dbReference>
<evidence type="ECO:0000256" key="2">
    <source>
        <dbReference type="ARBA" id="ARBA00022649"/>
    </source>
</evidence>
<comment type="similarity">
    <text evidence="9">Belongs to the MntA antitoxin family.</text>
</comment>
<gene>
    <name evidence="11" type="ORF">B0F89_10616</name>
</gene>
<organism evidence="11 12">
    <name type="scientific">Malaciobacter marinus</name>
    <dbReference type="NCBI Taxonomy" id="505249"/>
    <lineage>
        <taxon>Bacteria</taxon>
        <taxon>Pseudomonadati</taxon>
        <taxon>Campylobacterota</taxon>
        <taxon>Epsilonproteobacteria</taxon>
        <taxon>Campylobacterales</taxon>
        <taxon>Arcobacteraceae</taxon>
        <taxon>Malaciobacter</taxon>
    </lineage>
</organism>
<dbReference type="CDD" id="cd05403">
    <property type="entry name" value="NT_KNTase_like"/>
    <property type="match status" value="1"/>
</dbReference>
<feature type="domain" description="Polymerase nucleotidyl transferase" evidence="10">
    <location>
        <begin position="13"/>
        <end position="97"/>
    </location>
</feature>
<dbReference type="SUPFAM" id="SSF81301">
    <property type="entry name" value="Nucleotidyltransferase"/>
    <property type="match status" value="1"/>
</dbReference>
<evidence type="ECO:0000256" key="5">
    <source>
        <dbReference type="ARBA" id="ARBA00022723"/>
    </source>
</evidence>
<dbReference type="AlphaFoldDB" id="A0AB36ZXG8"/>
<dbReference type="GO" id="GO:0046872">
    <property type="term" value="F:metal ion binding"/>
    <property type="evidence" value="ECO:0007669"/>
    <property type="project" value="UniProtKB-KW"/>
</dbReference>
<evidence type="ECO:0000313" key="12">
    <source>
        <dbReference type="Proteomes" id="UP000239861"/>
    </source>
</evidence>
<dbReference type="Pfam" id="PF01909">
    <property type="entry name" value="NTP_transf_2"/>
    <property type="match status" value="1"/>
</dbReference>
<sequence length="98" mass="11540">MTKEYIINYLKNNKDEFSQKFGITKLGLFGSYAKDEANENSDIDILIELENNLSNIYEKKLDFKNTLENHFNLSVDIAREKYLKPLAKKEILKEVEYV</sequence>
<name>A0AB36ZXG8_9BACT</name>
<protein>
    <recommendedName>
        <fullName evidence="10">Polymerase nucleotidyl transferase domain-containing protein</fullName>
    </recommendedName>
</protein>
<evidence type="ECO:0000313" key="11">
    <source>
        <dbReference type="EMBL" id="PPK61922.1"/>
    </source>
</evidence>
<keyword evidence="4" id="KW-0548">Nucleotidyltransferase</keyword>
<accession>A0AB36ZXG8</accession>
<evidence type="ECO:0000256" key="4">
    <source>
        <dbReference type="ARBA" id="ARBA00022695"/>
    </source>
</evidence>
<evidence type="ECO:0000256" key="8">
    <source>
        <dbReference type="ARBA" id="ARBA00022842"/>
    </source>
</evidence>
<reference evidence="11 12" key="1">
    <citation type="submission" date="2018-02" db="EMBL/GenBank/DDBJ databases">
        <title>Subsurface microbial communities from deep shales in Ohio and West Virginia, USA.</title>
        <authorList>
            <person name="Wrighton K."/>
        </authorList>
    </citation>
    <scope>NUCLEOTIDE SEQUENCE [LARGE SCALE GENOMIC DNA]</scope>
    <source>
        <strain evidence="11 12">MARC-MIP3H16</strain>
    </source>
</reference>
<dbReference type="InterPro" id="IPR002934">
    <property type="entry name" value="Polymerase_NTP_transf_dom"/>
</dbReference>
<dbReference type="InterPro" id="IPR052038">
    <property type="entry name" value="Type-VII_TA_antitoxin"/>
</dbReference>
<keyword evidence="7" id="KW-0067">ATP-binding</keyword>